<dbReference type="RefSeq" id="WP_340355042.1">
    <property type="nucleotide sequence ID" value="NZ_JBBKZU010000001.1"/>
</dbReference>
<protein>
    <submittedName>
        <fullName evidence="1">Uncharacterized protein</fullName>
    </submittedName>
</protein>
<gene>
    <name evidence="1" type="ORF">WKW77_01425</name>
</gene>
<dbReference type="EMBL" id="JBBKZU010000001">
    <property type="protein sequence ID" value="MEJ8809709.1"/>
    <property type="molecule type" value="Genomic_DNA"/>
</dbReference>
<evidence type="ECO:0000313" key="2">
    <source>
        <dbReference type="Proteomes" id="UP001365846"/>
    </source>
</evidence>
<keyword evidence="2" id="KW-1185">Reference proteome</keyword>
<proteinExistence type="predicted"/>
<sequence>MFPWLWFWSPVFHLPFSGSVAQQIEPDTNWFFAGIPSSAGNGLLEKKAFDVASYGRQLGWITEVLLAAKGSDAVASGKADASLRKLEAAYLEIEAVKQESRVELADAAIAALDKLREADPAAHEMLILSVQARLQTPAPRLGHDNSVP</sequence>
<comment type="caution">
    <text evidence="1">The sequence shown here is derived from an EMBL/GenBank/DDBJ whole genome shotgun (WGS) entry which is preliminary data.</text>
</comment>
<accession>A0ABU8V7T3</accession>
<reference evidence="1 2" key="1">
    <citation type="submission" date="2024-03" db="EMBL/GenBank/DDBJ databases">
        <title>Novel species of the genus Variovorax.</title>
        <authorList>
            <person name="Liu Q."/>
            <person name="Xin Y.-H."/>
        </authorList>
    </citation>
    <scope>NUCLEOTIDE SEQUENCE [LARGE SCALE GENOMIC DNA]</scope>
    <source>
        <strain evidence="1 2">KACC 18899</strain>
    </source>
</reference>
<evidence type="ECO:0000313" key="1">
    <source>
        <dbReference type="EMBL" id="MEJ8809709.1"/>
    </source>
</evidence>
<organism evidence="1 2">
    <name type="scientific">Variovorax ureilyticus</name>
    <dbReference type="NCBI Taxonomy" id="1836198"/>
    <lineage>
        <taxon>Bacteria</taxon>
        <taxon>Pseudomonadati</taxon>
        <taxon>Pseudomonadota</taxon>
        <taxon>Betaproteobacteria</taxon>
        <taxon>Burkholderiales</taxon>
        <taxon>Comamonadaceae</taxon>
        <taxon>Variovorax</taxon>
    </lineage>
</organism>
<dbReference type="Proteomes" id="UP001365846">
    <property type="component" value="Unassembled WGS sequence"/>
</dbReference>
<name>A0ABU8V7T3_9BURK</name>